<proteinExistence type="predicted"/>
<dbReference type="Pfam" id="PF02214">
    <property type="entry name" value="BTB_2"/>
    <property type="match status" value="1"/>
</dbReference>
<dbReference type="PANTHER" id="PTHR11537:SF254">
    <property type="entry name" value="POTASSIUM VOLTAGE-GATED CHANNEL PROTEIN SHAB"/>
    <property type="match status" value="1"/>
</dbReference>
<evidence type="ECO:0000256" key="3">
    <source>
        <dbReference type="ARBA" id="ARBA00022692"/>
    </source>
</evidence>
<evidence type="ECO:0000256" key="4">
    <source>
        <dbReference type="ARBA" id="ARBA00022989"/>
    </source>
</evidence>
<dbReference type="PRINTS" id="PR01498">
    <property type="entry name" value="SHAWCHANNEL"/>
</dbReference>
<evidence type="ECO:0000313" key="10">
    <source>
        <dbReference type="Proteomes" id="UP001217089"/>
    </source>
</evidence>
<keyword evidence="7" id="KW-0407">Ion channel</keyword>
<evidence type="ECO:0000256" key="7">
    <source>
        <dbReference type="ARBA" id="ARBA00023303"/>
    </source>
</evidence>
<accession>A0ABQ9F0Q9</accession>
<sequence length="90" mass="10608">MKTKKLFYQRSATSFEAILNFYQTGKLHIPNQVCPKSFKLELDFWQVGMDNLDQCCLHKYLIFRSNADIMDTFHAHDNKDDEDNNVENTS</sequence>
<keyword evidence="10" id="KW-1185">Reference proteome</keyword>
<dbReference type="InterPro" id="IPR011333">
    <property type="entry name" value="SKP1/BTB/POZ_sf"/>
</dbReference>
<evidence type="ECO:0000256" key="5">
    <source>
        <dbReference type="ARBA" id="ARBA00023065"/>
    </source>
</evidence>
<keyword evidence="4" id="KW-1133">Transmembrane helix</keyword>
<dbReference type="EMBL" id="JARBDR010000640">
    <property type="protein sequence ID" value="KAJ8310919.1"/>
    <property type="molecule type" value="Genomic_DNA"/>
</dbReference>
<protein>
    <recommendedName>
        <fullName evidence="8">Potassium channel tetramerisation-type BTB domain-containing protein</fullName>
    </recommendedName>
</protein>
<reference evidence="9 10" key="1">
    <citation type="submission" date="2022-12" db="EMBL/GenBank/DDBJ databases">
        <title>Chromosome-level genome of Tegillarca granosa.</title>
        <authorList>
            <person name="Kim J."/>
        </authorList>
    </citation>
    <scope>NUCLEOTIDE SEQUENCE [LARGE SCALE GENOMIC DNA]</scope>
    <source>
        <strain evidence="9">Teg-2019</strain>
        <tissue evidence="9">Adductor muscle</tissue>
    </source>
</reference>
<dbReference type="InterPro" id="IPR028325">
    <property type="entry name" value="VG_K_chnl"/>
</dbReference>
<evidence type="ECO:0000313" key="9">
    <source>
        <dbReference type="EMBL" id="KAJ8310919.1"/>
    </source>
</evidence>
<dbReference type="InterPro" id="IPR003131">
    <property type="entry name" value="T1-type_BTB"/>
</dbReference>
<feature type="domain" description="Potassium channel tetramerisation-type BTB" evidence="8">
    <location>
        <begin position="2"/>
        <end position="55"/>
    </location>
</feature>
<keyword evidence="3" id="KW-0812">Transmembrane</keyword>
<gene>
    <name evidence="9" type="ORF">KUTeg_012784</name>
</gene>
<evidence type="ECO:0000256" key="1">
    <source>
        <dbReference type="ARBA" id="ARBA00004141"/>
    </source>
</evidence>
<evidence type="ECO:0000256" key="2">
    <source>
        <dbReference type="ARBA" id="ARBA00022448"/>
    </source>
</evidence>
<evidence type="ECO:0000256" key="6">
    <source>
        <dbReference type="ARBA" id="ARBA00023136"/>
    </source>
</evidence>
<comment type="caution">
    <text evidence="9">The sequence shown here is derived from an EMBL/GenBank/DDBJ whole genome shotgun (WGS) entry which is preliminary data.</text>
</comment>
<evidence type="ECO:0000259" key="8">
    <source>
        <dbReference type="Pfam" id="PF02214"/>
    </source>
</evidence>
<name>A0ABQ9F0Q9_TEGGR</name>
<keyword evidence="6" id="KW-0472">Membrane</keyword>
<keyword evidence="5" id="KW-0406">Ion transport</keyword>
<dbReference type="Gene3D" id="3.30.710.10">
    <property type="entry name" value="Potassium Channel Kv1.1, Chain A"/>
    <property type="match status" value="1"/>
</dbReference>
<organism evidence="9 10">
    <name type="scientific">Tegillarca granosa</name>
    <name type="common">Malaysian cockle</name>
    <name type="synonym">Anadara granosa</name>
    <dbReference type="NCBI Taxonomy" id="220873"/>
    <lineage>
        <taxon>Eukaryota</taxon>
        <taxon>Metazoa</taxon>
        <taxon>Spiralia</taxon>
        <taxon>Lophotrochozoa</taxon>
        <taxon>Mollusca</taxon>
        <taxon>Bivalvia</taxon>
        <taxon>Autobranchia</taxon>
        <taxon>Pteriomorphia</taxon>
        <taxon>Arcoida</taxon>
        <taxon>Arcoidea</taxon>
        <taxon>Arcidae</taxon>
        <taxon>Tegillarca</taxon>
    </lineage>
</organism>
<dbReference type="InterPro" id="IPR003974">
    <property type="entry name" value="K_chnl_volt-dep_Kv3"/>
</dbReference>
<comment type="subcellular location">
    <subcellularLocation>
        <location evidence="1">Membrane</location>
        <topology evidence="1">Multi-pass membrane protein</topology>
    </subcellularLocation>
</comment>
<dbReference type="Proteomes" id="UP001217089">
    <property type="component" value="Unassembled WGS sequence"/>
</dbReference>
<dbReference type="PANTHER" id="PTHR11537">
    <property type="entry name" value="VOLTAGE-GATED POTASSIUM CHANNEL"/>
    <property type="match status" value="1"/>
</dbReference>
<keyword evidence="2" id="KW-0813">Transport</keyword>
<dbReference type="SUPFAM" id="SSF54695">
    <property type="entry name" value="POZ domain"/>
    <property type="match status" value="1"/>
</dbReference>